<name>A0A2Z6QI14_9GLOM</name>
<keyword evidence="3" id="KW-1185">Reference proteome</keyword>
<comment type="caution">
    <text evidence="2">The sequence shown here is derived from an EMBL/GenBank/DDBJ whole genome shotgun (WGS) entry which is preliminary data.</text>
</comment>
<evidence type="ECO:0000256" key="1">
    <source>
        <dbReference type="SAM" id="MobiDB-lite"/>
    </source>
</evidence>
<accession>A0A2Z6QI14</accession>
<feature type="compositionally biased region" description="Basic and acidic residues" evidence="1">
    <location>
        <begin position="30"/>
        <end position="44"/>
    </location>
</feature>
<sequence>MLEKQGEELNENKNSENLENINEESVIEEDNNKENDTGNKKENDIEVNIKNNENDENNDNAINEESNSKEEEDGVLNKENSEGENYEMIDENNSNKSKEGEENIIESIIQELSTPVIHEVTVEENESEGEDIDENNFKRLILAYDKIRRENSKLLRKYFNHGQVFIKILEKMKREEGKVLKKGRENLLRKKIYDEIALKLELKKIESERINRIRKVYDKDILRLNEEERRKVIDGIKGMNKRKIYRQERLKLHMRWHERGKKYEYSDKIYDYGDNWLGETEKEICNIYVKEKSTYEYKGIEMNLACQVCYKNIRAFQLNDEVTRENRRKLLGITYREGEQLDEEEEYVVISVRESSPRRINVRDVEKIKDLGFNRETMTRPGFLNIYEEFISETDEILKDKLSKLLEKEKETIFEDDDENIKESFEDRVDQIREKEENIDKKTNRIFKEIKESLGIATLEEVRKLIEWGYARSEISDNEIIFELRKLQIELNLYDDDDDEVKERLSTYVAEWKVKKIRKDIEEIEEYESENGEIFGDQNNKNVINTPEILESENSSLNINFEEEEINQEYEILRDLFRTPSPVNNMTAQRNKVREDIKLVFQAMFGHDIGNNWGALQPPANDVLTAIGNVRNAVRNLAGPVNRAAKIGDLPLYYKGEQDVYEWIRDFNTVFIANGY</sequence>
<feature type="compositionally biased region" description="Basic and acidic residues" evidence="1">
    <location>
        <begin position="1"/>
        <end position="16"/>
    </location>
</feature>
<dbReference type="AlphaFoldDB" id="A0A2Z6QI14"/>
<gene>
    <name evidence="2" type="ORF">RclHR1_15940004</name>
</gene>
<proteinExistence type="predicted"/>
<organism evidence="2 3">
    <name type="scientific">Rhizophagus clarus</name>
    <dbReference type="NCBI Taxonomy" id="94130"/>
    <lineage>
        <taxon>Eukaryota</taxon>
        <taxon>Fungi</taxon>
        <taxon>Fungi incertae sedis</taxon>
        <taxon>Mucoromycota</taxon>
        <taxon>Glomeromycotina</taxon>
        <taxon>Glomeromycetes</taxon>
        <taxon>Glomerales</taxon>
        <taxon>Glomeraceae</taxon>
        <taxon>Rhizophagus</taxon>
    </lineage>
</organism>
<dbReference type="EMBL" id="BEXD01000662">
    <property type="protein sequence ID" value="GBB89255.1"/>
    <property type="molecule type" value="Genomic_DNA"/>
</dbReference>
<protein>
    <submittedName>
        <fullName evidence="2">Uncharacterized protein</fullName>
    </submittedName>
</protein>
<evidence type="ECO:0000313" key="3">
    <source>
        <dbReference type="Proteomes" id="UP000247702"/>
    </source>
</evidence>
<reference evidence="2 3" key="1">
    <citation type="submission" date="2017-11" db="EMBL/GenBank/DDBJ databases">
        <title>The genome of Rhizophagus clarus HR1 reveals common genetic basis of auxotrophy among arbuscular mycorrhizal fungi.</title>
        <authorList>
            <person name="Kobayashi Y."/>
        </authorList>
    </citation>
    <scope>NUCLEOTIDE SEQUENCE [LARGE SCALE GENOMIC DNA]</scope>
    <source>
        <strain evidence="2 3">HR1</strain>
    </source>
</reference>
<evidence type="ECO:0000313" key="2">
    <source>
        <dbReference type="EMBL" id="GBB89255.1"/>
    </source>
</evidence>
<feature type="region of interest" description="Disordered" evidence="1">
    <location>
        <begin position="1"/>
        <end position="85"/>
    </location>
</feature>
<dbReference type="Proteomes" id="UP000247702">
    <property type="component" value="Unassembled WGS sequence"/>
</dbReference>